<dbReference type="EMBL" id="BMMZ01000002">
    <property type="protein sequence ID" value="GGL54898.1"/>
    <property type="molecule type" value="Genomic_DNA"/>
</dbReference>
<keyword evidence="1" id="KW-0472">Membrane</keyword>
<feature type="transmembrane region" description="Helical" evidence="1">
    <location>
        <begin position="67"/>
        <end position="85"/>
    </location>
</feature>
<evidence type="ECO:0000313" key="2">
    <source>
        <dbReference type="EMBL" id="GGL54898.1"/>
    </source>
</evidence>
<protein>
    <submittedName>
        <fullName evidence="2">Uncharacterized protein</fullName>
    </submittedName>
</protein>
<dbReference type="NCBIfam" id="NF041681">
    <property type="entry name" value="HGxxPAAW"/>
    <property type="match status" value="1"/>
</dbReference>
<dbReference type="InterPro" id="IPR046550">
    <property type="entry name" value="DUF6704"/>
</dbReference>
<gene>
    <name evidence="2" type="ORF">GCM10011575_11600</name>
</gene>
<organism evidence="2 3">
    <name type="scientific">Microlunatus endophyticus</name>
    <dbReference type="NCBI Taxonomy" id="1716077"/>
    <lineage>
        <taxon>Bacteria</taxon>
        <taxon>Bacillati</taxon>
        <taxon>Actinomycetota</taxon>
        <taxon>Actinomycetes</taxon>
        <taxon>Propionibacteriales</taxon>
        <taxon>Propionibacteriaceae</taxon>
        <taxon>Microlunatus</taxon>
    </lineage>
</organism>
<accession>A0A917S5J7</accession>
<keyword evidence="1" id="KW-0812">Transmembrane</keyword>
<dbReference type="Pfam" id="PF20447">
    <property type="entry name" value="DUF6704"/>
    <property type="match status" value="1"/>
</dbReference>
<keyword evidence="3" id="KW-1185">Reference proteome</keyword>
<keyword evidence="1" id="KW-1133">Transmembrane helix</keyword>
<feature type="transmembrane region" description="Helical" evidence="1">
    <location>
        <begin position="40"/>
        <end position="61"/>
    </location>
</feature>
<evidence type="ECO:0000256" key="1">
    <source>
        <dbReference type="SAM" id="Phobius"/>
    </source>
</evidence>
<dbReference type="AlphaFoldDB" id="A0A917S5J7"/>
<reference evidence="2" key="1">
    <citation type="journal article" date="2014" name="Int. J. Syst. Evol. Microbiol.">
        <title>Complete genome sequence of Corynebacterium casei LMG S-19264T (=DSM 44701T), isolated from a smear-ripened cheese.</title>
        <authorList>
            <consortium name="US DOE Joint Genome Institute (JGI-PGF)"/>
            <person name="Walter F."/>
            <person name="Albersmeier A."/>
            <person name="Kalinowski J."/>
            <person name="Ruckert C."/>
        </authorList>
    </citation>
    <scope>NUCLEOTIDE SEQUENCE</scope>
    <source>
        <strain evidence="2">CGMCC 4.7306</strain>
    </source>
</reference>
<reference evidence="2" key="2">
    <citation type="submission" date="2020-09" db="EMBL/GenBank/DDBJ databases">
        <authorList>
            <person name="Sun Q."/>
            <person name="Zhou Y."/>
        </authorList>
    </citation>
    <scope>NUCLEOTIDE SEQUENCE</scope>
    <source>
        <strain evidence="2">CGMCC 4.7306</strain>
    </source>
</reference>
<proteinExistence type="predicted"/>
<comment type="caution">
    <text evidence="2">The sequence shown here is derived from an EMBL/GenBank/DDBJ whole genome shotgun (WGS) entry which is preliminary data.</text>
</comment>
<sequence>MADQIEQAEAVAVRAQAANPQLQPLDPRPMRHVHHGQTGAMWTAVVIEIVGFIVGGISLMLGPNWPLFAIAAGICVAGIIVGVAMQKLGFGIYEKHQKS</sequence>
<dbReference type="RefSeq" id="WP_188894213.1">
    <property type="nucleotide sequence ID" value="NZ_BMMZ01000002.1"/>
</dbReference>
<dbReference type="Proteomes" id="UP000613840">
    <property type="component" value="Unassembled WGS sequence"/>
</dbReference>
<name>A0A917S5J7_9ACTN</name>
<evidence type="ECO:0000313" key="3">
    <source>
        <dbReference type="Proteomes" id="UP000613840"/>
    </source>
</evidence>